<dbReference type="Proteomes" id="UP000001946">
    <property type="component" value="Chromosome"/>
</dbReference>
<dbReference type="eggNOG" id="ENOG5033J72">
    <property type="taxonomic scope" value="Bacteria"/>
</dbReference>
<dbReference type="HOGENOM" id="CLU_1709135_0_0_9"/>
<protein>
    <recommendedName>
        <fullName evidence="3">DUF3795 domain-containing protein</fullName>
    </recommendedName>
</protein>
<reference evidence="1 2" key="1">
    <citation type="journal article" date="2006" name="J. Bacteriol.">
        <title>Complete genome sequence of the dehalorespiring bacterium Desulfitobacterium hafniense Y51 and comparison with Dehalococcoides ethenogenes 195.</title>
        <authorList>
            <person name="Nonaka H."/>
            <person name="Keresztes G."/>
            <person name="Shinoda Y."/>
            <person name="Ikenaga Y."/>
            <person name="Abe M."/>
            <person name="Naito K."/>
            <person name="Inatomi K."/>
            <person name="Furukawa K."/>
            <person name="Inui M."/>
            <person name="Yukawa H."/>
        </authorList>
    </citation>
    <scope>NUCLEOTIDE SEQUENCE [LARGE SCALE GENOMIC DNA]</scope>
    <source>
        <strain evidence="1 2">Y51</strain>
    </source>
</reference>
<evidence type="ECO:0000313" key="2">
    <source>
        <dbReference type="Proteomes" id="UP000001946"/>
    </source>
</evidence>
<proteinExistence type="predicted"/>
<evidence type="ECO:0000313" key="1">
    <source>
        <dbReference type="EMBL" id="BAE84867.1"/>
    </source>
</evidence>
<name>Q24SX5_DESHY</name>
<accession>Q24SX5</accession>
<dbReference type="AlphaFoldDB" id="Q24SX5"/>
<organism evidence="1 2">
    <name type="scientific">Desulfitobacterium hafniense (strain Y51)</name>
    <dbReference type="NCBI Taxonomy" id="138119"/>
    <lineage>
        <taxon>Bacteria</taxon>
        <taxon>Bacillati</taxon>
        <taxon>Bacillota</taxon>
        <taxon>Clostridia</taxon>
        <taxon>Eubacteriales</taxon>
        <taxon>Desulfitobacteriaceae</taxon>
        <taxon>Desulfitobacterium</taxon>
    </lineage>
</organism>
<sequence>MAIWRLMIMDKDLTSFCGLWCNDCIPGNEKLYALASELYQLLMDIDFKDYVKIKSQKVAEFRDYDIFINVLEAFEKLHCYNYCRKGPCSEAGCAQSCKVRVCAIKKGLEGCWECNAYFSCEYIAEMQLFHPDIKHNLAMIKELGTDNWQERRGRHYNWSKQLGIRFTP</sequence>
<dbReference type="KEGG" id="dsy:DSY3078"/>
<dbReference type="EMBL" id="AP008230">
    <property type="protein sequence ID" value="BAE84867.1"/>
    <property type="molecule type" value="Genomic_DNA"/>
</dbReference>
<gene>
    <name evidence="1" type="ordered locus">DSY3078</name>
</gene>
<dbReference type="InterPro" id="IPR024227">
    <property type="entry name" value="DUF3795"/>
</dbReference>
<keyword evidence="2" id="KW-1185">Reference proteome</keyword>
<dbReference type="Pfam" id="PF12675">
    <property type="entry name" value="DUF3795"/>
    <property type="match status" value="1"/>
</dbReference>
<evidence type="ECO:0008006" key="3">
    <source>
        <dbReference type="Google" id="ProtNLM"/>
    </source>
</evidence>